<dbReference type="InterPro" id="IPR011577">
    <property type="entry name" value="Cyt_b561_bac/Ni-Hgenase"/>
</dbReference>
<keyword evidence="8" id="KW-0249">Electron transport</keyword>
<gene>
    <name evidence="15" type="ORF">DUPY_15020</name>
</gene>
<keyword evidence="16" id="KW-1185">Reference proteome</keyword>
<evidence type="ECO:0000256" key="5">
    <source>
        <dbReference type="ARBA" id="ARBA00022617"/>
    </source>
</evidence>
<dbReference type="Pfam" id="PF01292">
    <property type="entry name" value="Ni_hydr_CYTB"/>
    <property type="match status" value="1"/>
</dbReference>
<comment type="similarity">
    <text evidence="12">Belongs to the cytochrome b561 family.</text>
</comment>
<dbReference type="SUPFAM" id="SSF81342">
    <property type="entry name" value="Transmembrane di-heme cytochromes"/>
    <property type="match status" value="1"/>
</dbReference>
<evidence type="ECO:0000256" key="1">
    <source>
        <dbReference type="ARBA" id="ARBA00001970"/>
    </source>
</evidence>
<evidence type="ECO:0000256" key="2">
    <source>
        <dbReference type="ARBA" id="ARBA00004651"/>
    </source>
</evidence>
<dbReference type="GO" id="GO:0005886">
    <property type="term" value="C:plasma membrane"/>
    <property type="evidence" value="ECO:0007669"/>
    <property type="project" value="UniProtKB-SubCell"/>
</dbReference>
<dbReference type="EMBL" id="LROM01000066">
    <property type="protein sequence ID" value="OFA05388.1"/>
    <property type="molecule type" value="Genomic_DNA"/>
</dbReference>
<accession>A0A1E7WZC6</accession>
<feature type="transmembrane region" description="Helical" evidence="13">
    <location>
        <begin position="98"/>
        <end position="117"/>
    </location>
</feature>
<keyword evidence="3" id="KW-0813">Transport</keyword>
<sequence>MTTDTRSMTATRQGNQAGLPERFNLLAQLLHWTMAAAILAMLFIGVAMMTSLTWRPRMLDLHQPLGIAILLLVIVRLVNRLRHGAPALPADLPRWQVMAATASHWLLYGLMFSLPLLGWGVRSAGGWPVTMLAGVTLPPIAPVDPVWYAVLRDAHGLLAWLLFAVVLMHLSAALMHAWVRRDGVFSSMTPAGLHRRYRGNPGSD</sequence>
<dbReference type="InterPro" id="IPR052168">
    <property type="entry name" value="Cytochrome_b561_oxidase"/>
</dbReference>
<evidence type="ECO:0000259" key="14">
    <source>
        <dbReference type="Pfam" id="PF01292"/>
    </source>
</evidence>
<keyword evidence="10" id="KW-0408">Iron</keyword>
<dbReference type="PANTHER" id="PTHR30529:SF6">
    <property type="entry name" value="BLL0291 PROTEIN"/>
    <property type="match status" value="1"/>
</dbReference>
<evidence type="ECO:0000256" key="4">
    <source>
        <dbReference type="ARBA" id="ARBA00022475"/>
    </source>
</evidence>
<evidence type="ECO:0000256" key="13">
    <source>
        <dbReference type="SAM" id="Phobius"/>
    </source>
</evidence>
<dbReference type="GO" id="GO:0046872">
    <property type="term" value="F:metal ion binding"/>
    <property type="evidence" value="ECO:0007669"/>
    <property type="project" value="UniProtKB-KW"/>
</dbReference>
<evidence type="ECO:0000313" key="16">
    <source>
        <dbReference type="Proteomes" id="UP000175989"/>
    </source>
</evidence>
<reference evidence="16" key="1">
    <citation type="journal article" date="2016" name="Front. Microbiol.">
        <title>Molecular Keys to the Janthinobacterium and Duganella spp. Interaction with the Plant Pathogen Fusarium graminearum.</title>
        <authorList>
            <person name="Haack F.S."/>
            <person name="Poehlein A."/>
            <person name="Kroger C."/>
            <person name="Voigt C.A."/>
            <person name="Piepenbring M."/>
            <person name="Bode H.B."/>
            <person name="Daniel R."/>
            <person name="Schafer W."/>
            <person name="Streit W.R."/>
        </authorList>
    </citation>
    <scope>NUCLEOTIDE SEQUENCE [LARGE SCALE GENOMIC DNA]</scope>
    <source>
        <strain evidence="16">T54</strain>
    </source>
</reference>
<evidence type="ECO:0000256" key="10">
    <source>
        <dbReference type="ARBA" id="ARBA00023004"/>
    </source>
</evidence>
<keyword evidence="4" id="KW-1003">Cell membrane</keyword>
<feature type="transmembrane region" description="Helical" evidence="13">
    <location>
        <begin position="157"/>
        <end position="179"/>
    </location>
</feature>
<comment type="cofactor">
    <cofactor evidence="1">
        <name>heme b</name>
        <dbReference type="ChEBI" id="CHEBI:60344"/>
    </cofactor>
</comment>
<dbReference type="Gene3D" id="1.20.950.20">
    <property type="entry name" value="Transmembrane di-heme cytochromes, Chain C"/>
    <property type="match status" value="1"/>
</dbReference>
<keyword evidence="7" id="KW-0479">Metal-binding</keyword>
<comment type="subcellular location">
    <subcellularLocation>
        <location evidence="2">Cell membrane</location>
        <topology evidence="2">Multi-pass membrane protein</topology>
    </subcellularLocation>
</comment>
<dbReference type="Proteomes" id="UP000175989">
    <property type="component" value="Unassembled WGS sequence"/>
</dbReference>
<keyword evidence="9 13" id="KW-1133">Transmembrane helix</keyword>
<name>A0A1E7WZC6_9BURK</name>
<dbReference type="GO" id="GO:0020037">
    <property type="term" value="F:heme binding"/>
    <property type="evidence" value="ECO:0007669"/>
    <property type="project" value="TreeGrafter"/>
</dbReference>
<evidence type="ECO:0000256" key="7">
    <source>
        <dbReference type="ARBA" id="ARBA00022723"/>
    </source>
</evidence>
<dbReference type="OrthoDB" id="8536275at2"/>
<keyword evidence="5" id="KW-0349">Heme</keyword>
<dbReference type="PATRIC" id="fig|762836.4.peg.1570"/>
<dbReference type="GO" id="GO:0022904">
    <property type="term" value="P:respiratory electron transport chain"/>
    <property type="evidence" value="ECO:0007669"/>
    <property type="project" value="InterPro"/>
</dbReference>
<organism evidence="15 16">
    <name type="scientific">Duganella phyllosphaerae</name>
    <dbReference type="NCBI Taxonomy" id="762836"/>
    <lineage>
        <taxon>Bacteria</taxon>
        <taxon>Pseudomonadati</taxon>
        <taxon>Pseudomonadota</taxon>
        <taxon>Betaproteobacteria</taxon>
        <taxon>Burkholderiales</taxon>
        <taxon>Oxalobacteraceae</taxon>
        <taxon>Telluria group</taxon>
        <taxon>Duganella</taxon>
    </lineage>
</organism>
<proteinExistence type="inferred from homology"/>
<evidence type="ECO:0000256" key="6">
    <source>
        <dbReference type="ARBA" id="ARBA00022692"/>
    </source>
</evidence>
<dbReference type="InterPro" id="IPR016174">
    <property type="entry name" value="Di-haem_cyt_TM"/>
</dbReference>
<keyword evidence="6 13" id="KW-0812">Transmembrane</keyword>
<dbReference type="PANTHER" id="PTHR30529">
    <property type="entry name" value="CYTOCHROME B561"/>
    <property type="match status" value="1"/>
</dbReference>
<keyword evidence="11 13" id="KW-0472">Membrane</keyword>
<dbReference type="AlphaFoldDB" id="A0A1E7WZC6"/>
<evidence type="ECO:0000256" key="12">
    <source>
        <dbReference type="ARBA" id="ARBA00037975"/>
    </source>
</evidence>
<feature type="transmembrane region" description="Helical" evidence="13">
    <location>
        <begin position="61"/>
        <end position="78"/>
    </location>
</feature>
<evidence type="ECO:0000256" key="3">
    <source>
        <dbReference type="ARBA" id="ARBA00022448"/>
    </source>
</evidence>
<feature type="transmembrane region" description="Helical" evidence="13">
    <location>
        <begin position="29"/>
        <end position="49"/>
    </location>
</feature>
<protein>
    <recommendedName>
        <fullName evidence="14">Cytochrome b561 bacterial/Ni-hydrogenase domain-containing protein</fullName>
    </recommendedName>
</protein>
<feature type="domain" description="Cytochrome b561 bacterial/Ni-hydrogenase" evidence="14">
    <location>
        <begin position="22"/>
        <end position="190"/>
    </location>
</feature>
<evidence type="ECO:0000256" key="11">
    <source>
        <dbReference type="ARBA" id="ARBA00023136"/>
    </source>
</evidence>
<evidence type="ECO:0000313" key="15">
    <source>
        <dbReference type="EMBL" id="OFA05388.1"/>
    </source>
</evidence>
<dbReference type="GO" id="GO:0009055">
    <property type="term" value="F:electron transfer activity"/>
    <property type="evidence" value="ECO:0007669"/>
    <property type="project" value="InterPro"/>
</dbReference>
<comment type="caution">
    <text evidence="15">The sequence shown here is derived from an EMBL/GenBank/DDBJ whole genome shotgun (WGS) entry which is preliminary data.</text>
</comment>
<evidence type="ECO:0000256" key="9">
    <source>
        <dbReference type="ARBA" id="ARBA00022989"/>
    </source>
</evidence>
<evidence type="ECO:0000256" key="8">
    <source>
        <dbReference type="ARBA" id="ARBA00022982"/>
    </source>
</evidence>